<dbReference type="GO" id="GO:0005886">
    <property type="term" value="C:plasma membrane"/>
    <property type="evidence" value="ECO:0007669"/>
    <property type="project" value="UniProtKB-SubCell"/>
</dbReference>
<dbReference type="Gene3D" id="1.20.1530.20">
    <property type="match status" value="1"/>
</dbReference>
<feature type="transmembrane region" description="Helical" evidence="8">
    <location>
        <begin position="115"/>
        <end position="135"/>
    </location>
</feature>
<gene>
    <name evidence="9" type="ORF">TCARB_1014</name>
</gene>
<keyword evidence="5 8" id="KW-0812">Transmembrane</keyword>
<keyword evidence="4" id="KW-1003">Cell membrane</keyword>
<evidence type="ECO:0000256" key="3">
    <source>
        <dbReference type="ARBA" id="ARBA00022448"/>
    </source>
</evidence>
<dbReference type="Proteomes" id="UP000266720">
    <property type="component" value="Chromosome"/>
</dbReference>
<dbReference type="STRING" id="697581.TCARB_1014"/>
<dbReference type="GO" id="GO:0015105">
    <property type="term" value="F:arsenite transmembrane transporter activity"/>
    <property type="evidence" value="ECO:0007669"/>
    <property type="project" value="TreeGrafter"/>
</dbReference>
<comment type="similarity">
    <text evidence="2">Belongs to the arsenical resistance-3 (ACR3) (TC 2.A.59) family.</text>
</comment>
<evidence type="ECO:0000256" key="7">
    <source>
        <dbReference type="ARBA" id="ARBA00023136"/>
    </source>
</evidence>
<evidence type="ECO:0000256" key="5">
    <source>
        <dbReference type="ARBA" id="ARBA00022692"/>
    </source>
</evidence>
<proteinExistence type="inferred from homology"/>
<keyword evidence="3" id="KW-0813">Transport</keyword>
<dbReference type="EMBL" id="CP007493">
    <property type="protein sequence ID" value="AJB42064.1"/>
    <property type="molecule type" value="Genomic_DNA"/>
</dbReference>
<evidence type="ECO:0000256" key="1">
    <source>
        <dbReference type="ARBA" id="ARBA00004651"/>
    </source>
</evidence>
<feature type="transmembrane region" description="Helical" evidence="8">
    <location>
        <begin position="246"/>
        <end position="269"/>
    </location>
</feature>
<protein>
    <submittedName>
        <fullName evidence="9">Arsenical-resistance protein ACR3</fullName>
    </submittedName>
</protein>
<dbReference type="PANTHER" id="PTHR43057">
    <property type="entry name" value="ARSENITE EFFLUX TRANSPORTER"/>
    <property type="match status" value="1"/>
</dbReference>
<comment type="subcellular location">
    <subcellularLocation>
        <location evidence="1">Cell membrane</location>
        <topology evidence="1">Multi-pass membrane protein</topology>
    </subcellularLocation>
</comment>
<organism evidence="9 10">
    <name type="scientific">Thermofilum adornatum 1505</name>
    <dbReference type="NCBI Taxonomy" id="697581"/>
    <lineage>
        <taxon>Archaea</taxon>
        <taxon>Thermoproteota</taxon>
        <taxon>Thermoprotei</taxon>
        <taxon>Thermofilales</taxon>
        <taxon>Thermofilaceae</taxon>
        <taxon>Thermofilum</taxon>
    </lineage>
</organism>
<keyword evidence="7 8" id="KW-0472">Membrane</keyword>
<dbReference type="InterPro" id="IPR004706">
    <property type="entry name" value="Arsenical-R_Acr3"/>
</dbReference>
<feature type="transmembrane region" description="Helical" evidence="8">
    <location>
        <begin position="90"/>
        <end position="109"/>
    </location>
</feature>
<evidence type="ECO:0000256" key="4">
    <source>
        <dbReference type="ARBA" id="ARBA00022475"/>
    </source>
</evidence>
<evidence type="ECO:0000313" key="10">
    <source>
        <dbReference type="Proteomes" id="UP000266720"/>
    </source>
</evidence>
<feature type="transmembrane region" description="Helical" evidence="8">
    <location>
        <begin position="21"/>
        <end position="39"/>
    </location>
</feature>
<dbReference type="RefSeq" id="WP_052886908.1">
    <property type="nucleotide sequence ID" value="NZ_CP007493.1"/>
</dbReference>
<dbReference type="AlphaFoldDB" id="A0A3G1A943"/>
<dbReference type="GeneID" id="25406432"/>
<reference evidence="10" key="1">
    <citation type="book" date="2010" name="EXTREMOPHILES" publisher="0:0-0">
        <title>Complete genome sequences of ten hyperthermophilic archaea reveal their metabolic capabilities and possible ecological roles.</title>
        <editorList>
            <person name="?"/>
        </editorList>
        <authorList>
            <person name="Ravin N.V."/>
            <person name="Mardanov A.V."/>
            <person name="Bonch-Osmolovskaya E.A."/>
            <person name="Skryabin K.G."/>
        </authorList>
    </citation>
    <scope>NUCLEOTIDE SEQUENCE [LARGE SCALE GENOMIC DNA]</scope>
    <source>
        <strain evidence="10">1505</strain>
    </source>
</reference>
<dbReference type="GO" id="GO:0015297">
    <property type="term" value="F:antiporter activity"/>
    <property type="evidence" value="ECO:0007669"/>
    <property type="project" value="InterPro"/>
</dbReference>
<feature type="transmembrane region" description="Helical" evidence="8">
    <location>
        <begin position="142"/>
        <end position="166"/>
    </location>
</feature>
<name>A0A3G1A943_9CREN</name>
<evidence type="ECO:0000313" key="9">
    <source>
        <dbReference type="EMBL" id="AJB42064.1"/>
    </source>
</evidence>
<dbReference type="InterPro" id="IPR002657">
    <property type="entry name" value="BilAc:Na_symport/Acr3"/>
</dbReference>
<feature type="transmembrane region" description="Helical" evidence="8">
    <location>
        <begin position="217"/>
        <end position="234"/>
    </location>
</feature>
<feature type="transmembrane region" description="Helical" evidence="8">
    <location>
        <begin position="178"/>
        <end position="196"/>
    </location>
</feature>
<sequence length="337" mass="36203">MSNEKATRKSTISWLAEVTKKYLVLLSLFSTLLAIPVGFYFNKAIVSNKPLISNTVLVLAFLTIFPSMIQLKTEGLLKSMKKVKEIFLSLLYVFIVSPLLAFLIAPTLGDPHIGVGYVAANVVPASSASIGYVLIAGGSIELATVLAVLTLILGIPLIPILIGMYSSSVSISVPMEPIVNSLVEVLVLPLILGQLTRYILLKTKGAPYVDKTIKPHLSLATMLSMLVLIFVLVLNQAMTIINKPMLALLIIVYQSIVIVALLLVSTLISKALKISYEDHQALAMISVTKNQSVAAAMATAALGPQSALAPALIPIIQPVLAIAYLNAESWIRKFLKS</sequence>
<keyword evidence="6 8" id="KW-1133">Transmembrane helix</keyword>
<feature type="transmembrane region" description="Helical" evidence="8">
    <location>
        <begin position="51"/>
        <end position="69"/>
    </location>
</feature>
<accession>A0A3G1A943</accession>
<dbReference type="Pfam" id="PF01758">
    <property type="entry name" value="SBF"/>
    <property type="match status" value="1"/>
</dbReference>
<dbReference type="KEGG" id="tcb:TCARB_1014"/>
<dbReference type="InterPro" id="IPR038770">
    <property type="entry name" value="Na+/solute_symporter_sf"/>
</dbReference>
<evidence type="ECO:0000256" key="2">
    <source>
        <dbReference type="ARBA" id="ARBA00010110"/>
    </source>
</evidence>
<evidence type="ECO:0000256" key="6">
    <source>
        <dbReference type="ARBA" id="ARBA00022989"/>
    </source>
</evidence>
<dbReference type="GO" id="GO:0015104">
    <property type="term" value="F:antimonite transmembrane transporter activity"/>
    <property type="evidence" value="ECO:0007669"/>
    <property type="project" value="TreeGrafter"/>
</dbReference>
<evidence type="ECO:0000256" key="8">
    <source>
        <dbReference type="SAM" id="Phobius"/>
    </source>
</evidence>
<dbReference type="PANTHER" id="PTHR43057:SF1">
    <property type="entry name" value="ARSENICAL-RESISTANCE PROTEIN 3"/>
    <property type="match status" value="1"/>
</dbReference>